<evidence type="ECO:0000256" key="1">
    <source>
        <dbReference type="SAM" id="MobiDB-lite"/>
    </source>
</evidence>
<feature type="region of interest" description="Disordered" evidence="1">
    <location>
        <begin position="43"/>
        <end position="68"/>
    </location>
</feature>
<evidence type="ECO:0000313" key="2">
    <source>
        <dbReference type="EMBL" id="KAF4512017.1"/>
    </source>
</evidence>
<dbReference type="Proteomes" id="UP000557566">
    <property type="component" value="Unassembled WGS sequence"/>
</dbReference>
<sequence length="68" mass="7665">MEAILIRALVPVIMTIKDDALGSDVSKVRIAVAGGMYMQHRNLRETKDRHLSGPSAWVDKRRPQKEHA</sequence>
<feature type="compositionally biased region" description="Basic and acidic residues" evidence="1">
    <location>
        <begin position="58"/>
        <end position="68"/>
    </location>
</feature>
<dbReference type="AlphaFoldDB" id="A0A8H4PX03"/>
<name>A0A8H4PX03_9HYPO</name>
<accession>A0A8H4PX03</accession>
<reference evidence="2 3" key="1">
    <citation type="journal article" date="2020" name="Genome Biol. Evol.">
        <title>A new high-quality draft genome assembly of the Chinese cordyceps Ophiocordyceps sinensis.</title>
        <authorList>
            <person name="Shu R."/>
            <person name="Zhang J."/>
            <person name="Meng Q."/>
            <person name="Zhang H."/>
            <person name="Zhou G."/>
            <person name="Li M."/>
            <person name="Wu P."/>
            <person name="Zhao Y."/>
            <person name="Chen C."/>
            <person name="Qin Q."/>
        </authorList>
    </citation>
    <scope>NUCLEOTIDE SEQUENCE [LARGE SCALE GENOMIC DNA]</scope>
    <source>
        <strain evidence="2 3">IOZ07</strain>
    </source>
</reference>
<organism evidence="2 3">
    <name type="scientific">Ophiocordyceps sinensis</name>
    <dbReference type="NCBI Taxonomy" id="72228"/>
    <lineage>
        <taxon>Eukaryota</taxon>
        <taxon>Fungi</taxon>
        <taxon>Dikarya</taxon>
        <taxon>Ascomycota</taxon>
        <taxon>Pezizomycotina</taxon>
        <taxon>Sordariomycetes</taxon>
        <taxon>Hypocreomycetidae</taxon>
        <taxon>Hypocreales</taxon>
        <taxon>Ophiocordycipitaceae</taxon>
        <taxon>Ophiocordyceps</taxon>
    </lineage>
</organism>
<comment type="caution">
    <text evidence="2">The sequence shown here is derived from an EMBL/GenBank/DDBJ whole genome shotgun (WGS) entry which is preliminary data.</text>
</comment>
<dbReference type="EMBL" id="JAAVMX010000002">
    <property type="protein sequence ID" value="KAF4512017.1"/>
    <property type="molecule type" value="Genomic_DNA"/>
</dbReference>
<keyword evidence="3" id="KW-1185">Reference proteome</keyword>
<protein>
    <submittedName>
        <fullName evidence="2">Uncharacterized protein</fullName>
    </submittedName>
</protein>
<evidence type="ECO:0000313" key="3">
    <source>
        <dbReference type="Proteomes" id="UP000557566"/>
    </source>
</evidence>
<gene>
    <name evidence="2" type="ORF">G6O67_001203</name>
</gene>
<proteinExistence type="predicted"/>